<reference evidence="7 8" key="1">
    <citation type="submission" date="2016-05" db="EMBL/GenBank/DDBJ databases">
        <title>Genome sequencing reveals origins of a unique bacterial endosymbiosis in the earliest lineages of terrestrial Fungi.</title>
        <authorList>
            <consortium name="DOE Joint Genome Institute"/>
            <person name="Uehling J."/>
            <person name="Gryganskyi A."/>
            <person name="Hameed K."/>
            <person name="Tschaplinski T."/>
            <person name="Misztal P."/>
            <person name="Wu S."/>
            <person name="Desiro A."/>
            <person name="Vande Pol N."/>
            <person name="Du Z.-Y."/>
            <person name="Zienkiewicz A."/>
            <person name="Zienkiewicz K."/>
            <person name="Morin E."/>
            <person name="Tisserant E."/>
            <person name="Splivallo R."/>
            <person name="Hainaut M."/>
            <person name="Henrissat B."/>
            <person name="Ohm R."/>
            <person name="Kuo A."/>
            <person name="Yan J."/>
            <person name="Lipzen A."/>
            <person name="Nolan M."/>
            <person name="Labutti K."/>
            <person name="Barry K."/>
            <person name="Goldstein A."/>
            <person name="Labbe J."/>
            <person name="Schadt C."/>
            <person name="Tuskan G."/>
            <person name="Grigoriev I."/>
            <person name="Martin F."/>
            <person name="Vilgalys R."/>
            <person name="Bonito G."/>
        </authorList>
    </citation>
    <scope>NUCLEOTIDE SEQUENCE [LARGE SCALE GENOMIC DNA]</scope>
    <source>
        <strain evidence="7 8">AG-77</strain>
    </source>
</reference>
<protein>
    <submittedName>
        <fullName evidence="7">Pkinase-domain-containing protein</fullName>
    </submittedName>
</protein>
<gene>
    <name evidence="7" type="ORF">K457DRAFT_69941</name>
</gene>
<keyword evidence="2 3" id="KW-0067">ATP-binding</keyword>
<dbReference type="SUPFAM" id="SSF56112">
    <property type="entry name" value="Protein kinase-like (PK-like)"/>
    <property type="match status" value="1"/>
</dbReference>
<feature type="domain" description="Protein kinase" evidence="6">
    <location>
        <begin position="57"/>
        <end position="309"/>
    </location>
</feature>
<dbReference type="OrthoDB" id="289250at2759"/>
<dbReference type="Gene3D" id="1.10.510.10">
    <property type="entry name" value="Transferase(Phosphotransferase) domain 1"/>
    <property type="match status" value="1"/>
</dbReference>
<dbReference type="STRING" id="1314771.A0A197K527"/>
<evidence type="ECO:0000256" key="2">
    <source>
        <dbReference type="ARBA" id="ARBA00022840"/>
    </source>
</evidence>
<evidence type="ECO:0000259" key="6">
    <source>
        <dbReference type="PROSITE" id="PS50011"/>
    </source>
</evidence>
<evidence type="ECO:0000256" key="1">
    <source>
        <dbReference type="ARBA" id="ARBA00022741"/>
    </source>
</evidence>
<dbReference type="GO" id="GO:0004674">
    <property type="term" value="F:protein serine/threonine kinase activity"/>
    <property type="evidence" value="ECO:0007669"/>
    <property type="project" value="TreeGrafter"/>
</dbReference>
<organism evidence="7 8">
    <name type="scientific">Linnemannia elongata AG-77</name>
    <dbReference type="NCBI Taxonomy" id="1314771"/>
    <lineage>
        <taxon>Eukaryota</taxon>
        <taxon>Fungi</taxon>
        <taxon>Fungi incertae sedis</taxon>
        <taxon>Mucoromycota</taxon>
        <taxon>Mortierellomycotina</taxon>
        <taxon>Mortierellomycetes</taxon>
        <taxon>Mortierellales</taxon>
        <taxon>Mortierellaceae</taxon>
        <taxon>Linnemannia</taxon>
    </lineage>
</organism>
<keyword evidence="5" id="KW-0812">Transmembrane</keyword>
<keyword evidence="7" id="KW-0808">Transferase</keyword>
<dbReference type="PANTHER" id="PTHR24346:SF110">
    <property type="entry name" value="NON-SPECIFIC SERINE_THREONINE PROTEIN KINASE"/>
    <property type="match status" value="1"/>
</dbReference>
<dbReference type="EMBL" id="KV442023">
    <property type="protein sequence ID" value="OAQ32757.1"/>
    <property type="molecule type" value="Genomic_DNA"/>
</dbReference>
<feature type="transmembrane region" description="Helical" evidence="5">
    <location>
        <begin position="240"/>
        <end position="257"/>
    </location>
</feature>
<evidence type="ECO:0000313" key="8">
    <source>
        <dbReference type="Proteomes" id="UP000078512"/>
    </source>
</evidence>
<feature type="binding site" evidence="3">
    <location>
        <position position="86"/>
    </location>
    <ligand>
        <name>ATP</name>
        <dbReference type="ChEBI" id="CHEBI:30616"/>
    </ligand>
</feature>
<dbReference type="GO" id="GO:0005524">
    <property type="term" value="F:ATP binding"/>
    <property type="evidence" value="ECO:0007669"/>
    <property type="project" value="UniProtKB-UniRule"/>
</dbReference>
<sequence>MSILSQDQPQHQQQETADTAAAPTSSSHTNSSSVPPTSNNGQQRKIYPGLKNTVGPYRLLHNIGQGSFSEVKLAVDTRTGDHVAIKVMSRAMVQSSDRLGISVRRESDLLKSIQHPNIVGFREVVETSLQLCIVLDYAAGGELFEYVADKRAIASEQDIQCIFAQIVDAVDYLHQLNIVHRDLKLESKFTSHFHLKLTDFGLAKVIDMDSPLLTTRCGSEDYAAPEIILGQPYDGREADIWSLGVVLYALLVGFLPFNMRPGMSRKSFLSMIAHADAVSEESKDLVRWLLQAQGSDRPTARQLRDHPWVVAGRALLGAGATVTAGSRSGDVSAISATSDS</sequence>
<dbReference type="PROSITE" id="PS00107">
    <property type="entry name" value="PROTEIN_KINASE_ATP"/>
    <property type="match status" value="1"/>
</dbReference>
<keyword evidence="5" id="KW-1133">Transmembrane helix</keyword>
<feature type="region of interest" description="Disordered" evidence="4">
    <location>
        <begin position="1"/>
        <end position="48"/>
    </location>
</feature>
<evidence type="ECO:0000256" key="4">
    <source>
        <dbReference type="SAM" id="MobiDB-lite"/>
    </source>
</evidence>
<dbReference type="PROSITE" id="PS50011">
    <property type="entry name" value="PROTEIN_KINASE_DOM"/>
    <property type="match status" value="1"/>
</dbReference>
<keyword evidence="8" id="KW-1185">Reference proteome</keyword>
<evidence type="ECO:0000256" key="3">
    <source>
        <dbReference type="PROSITE-ProRule" id="PRU10141"/>
    </source>
</evidence>
<evidence type="ECO:0000313" key="7">
    <source>
        <dbReference type="EMBL" id="OAQ32757.1"/>
    </source>
</evidence>
<feature type="compositionally biased region" description="Polar residues" evidence="4">
    <location>
        <begin position="1"/>
        <end position="17"/>
    </location>
</feature>
<dbReference type="Proteomes" id="UP000078512">
    <property type="component" value="Unassembled WGS sequence"/>
</dbReference>
<dbReference type="GO" id="GO:0035556">
    <property type="term" value="P:intracellular signal transduction"/>
    <property type="evidence" value="ECO:0007669"/>
    <property type="project" value="TreeGrafter"/>
</dbReference>
<dbReference type="FunFam" id="1.10.510.10:FF:000571">
    <property type="entry name" value="Maternal embryonic leucine zipper kinase"/>
    <property type="match status" value="1"/>
</dbReference>
<name>A0A197K527_9FUNG</name>
<dbReference type="InterPro" id="IPR011009">
    <property type="entry name" value="Kinase-like_dom_sf"/>
</dbReference>
<dbReference type="FunFam" id="3.30.200.20:FF:000042">
    <property type="entry name" value="Aurora kinase A"/>
    <property type="match status" value="1"/>
</dbReference>
<dbReference type="InterPro" id="IPR017441">
    <property type="entry name" value="Protein_kinase_ATP_BS"/>
</dbReference>
<proteinExistence type="predicted"/>
<accession>A0A197K527</accession>
<keyword evidence="7" id="KW-0418">Kinase</keyword>
<dbReference type="AlphaFoldDB" id="A0A197K527"/>
<dbReference type="InterPro" id="IPR000719">
    <property type="entry name" value="Prot_kinase_dom"/>
</dbReference>
<dbReference type="PANTHER" id="PTHR24346">
    <property type="entry name" value="MAP/MICROTUBULE AFFINITY-REGULATING KINASE"/>
    <property type="match status" value="1"/>
</dbReference>
<dbReference type="GO" id="GO:0005737">
    <property type="term" value="C:cytoplasm"/>
    <property type="evidence" value="ECO:0007669"/>
    <property type="project" value="TreeGrafter"/>
</dbReference>
<keyword evidence="1 3" id="KW-0547">Nucleotide-binding</keyword>
<keyword evidence="5" id="KW-0472">Membrane</keyword>
<dbReference type="Pfam" id="PF00069">
    <property type="entry name" value="Pkinase"/>
    <property type="match status" value="1"/>
</dbReference>
<evidence type="ECO:0000256" key="5">
    <source>
        <dbReference type="SAM" id="Phobius"/>
    </source>
</evidence>
<feature type="compositionally biased region" description="Low complexity" evidence="4">
    <location>
        <begin position="20"/>
        <end position="40"/>
    </location>
</feature>